<name>A0A8S0TV88_OLEEU</name>
<sequence>MIDIEQTEPFRQVSDSISDSENEVLDENATVESPSTMEFNSHVSAIGVTAPTNYNDGDEVSGKTTTAFTSHLEDLIDRALELGSATVYAKNYGLQSSQGESGEEQTKEQIKREKPYISKAERRKIKKGKKDNTEGASIYHEKEVEENCAEKDNPEVETVDLEKQEVEENHDTTSYPDKNV</sequence>
<evidence type="ECO:0000256" key="1">
    <source>
        <dbReference type="SAM" id="MobiDB-lite"/>
    </source>
</evidence>
<accession>A0A8S0TV88</accession>
<gene>
    <name evidence="2" type="ORF">OLEA9_A043220</name>
</gene>
<feature type="compositionally biased region" description="Basic and acidic residues" evidence="1">
    <location>
        <begin position="139"/>
        <end position="171"/>
    </location>
</feature>
<dbReference type="EMBL" id="CACTIH010007274">
    <property type="protein sequence ID" value="CAA3007399.1"/>
    <property type="molecule type" value="Genomic_DNA"/>
</dbReference>
<evidence type="ECO:0000313" key="2">
    <source>
        <dbReference type="EMBL" id="CAA3007399.1"/>
    </source>
</evidence>
<comment type="caution">
    <text evidence="2">The sequence shown here is derived from an EMBL/GenBank/DDBJ whole genome shotgun (WGS) entry which is preliminary data.</text>
</comment>
<dbReference type="Proteomes" id="UP000594638">
    <property type="component" value="Unassembled WGS sequence"/>
</dbReference>
<feature type="region of interest" description="Disordered" evidence="1">
    <location>
        <begin position="1"/>
        <end position="27"/>
    </location>
</feature>
<organism evidence="2 3">
    <name type="scientific">Olea europaea subsp. europaea</name>
    <dbReference type="NCBI Taxonomy" id="158383"/>
    <lineage>
        <taxon>Eukaryota</taxon>
        <taxon>Viridiplantae</taxon>
        <taxon>Streptophyta</taxon>
        <taxon>Embryophyta</taxon>
        <taxon>Tracheophyta</taxon>
        <taxon>Spermatophyta</taxon>
        <taxon>Magnoliopsida</taxon>
        <taxon>eudicotyledons</taxon>
        <taxon>Gunneridae</taxon>
        <taxon>Pentapetalae</taxon>
        <taxon>asterids</taxon>
        <taxon>lamiids</taxon>
        <taxon>Lamiales</taxon>
        <taxon>Oleaceae</taxon>
        <taxon>Oleeae</taxon>
        <taxon>Olea</taxon>
    </lineage>
</organism>
<dbReference type="Gramene" id="OE9A043220T1">
    <property type="protein sequence ID" value="OE9A043220C1"/>
    <property type="gene ID" value="OE9A043220"/>
</dbReference>
<evidence type="ECO:0000313" key="3">
    <source>
        <dbReference type="Proteomes" id="UP000594638"/>
    </source>
</evidence>
<dbReference type="OrthoDB" id="207084at2759"/>
<reference evidence="2 3" key="1">
    <citation type="submission" date="2019-12" db="EMBL/GenBank/DDBJ databases">
        <authorList>
            <person name="Alioto T."/>
            <person name="Alioto T."/>
            <person name="Gomez Garrido J."/>
        </authorList>
    </citation>
    <scope>NUCLEOTIDE SEQUENCE [LARGE SCALE GENOMIC DNA]</scope>
</reference>
<feature type="region of interest" description="Disordered" evidence="1">
    <location>
        <begin position="92"/>
        <end position="180"/>
    </location>
</feature>
<feature type="compositionally biased region" description="Basic and acidic residues" evidence="1">
    <location>
        <begin position="104"/>
        <end position="120"/>
    </location>
</feature>
<keyword evidence="3" id="KW-1185">Reference proteome</keyword>
<dbReference type="AlphaFoldDB" id="A0A8S0TV88"/>
<protein>
    <submittedName>
        <fullName evidence="2">Uncharacterized protein</fullName>
    </submittedName>
</protein>
<proteinExistence type="predicted"/>